<name>A0A4E0PVI7_9EURY</name>
<dbReference type="EMBL" id="PGGK01000011">
    <property type="protein sequence ID" value="TGC08135.1"/>
    <property type="molecule type" value="Genomic_DNA"/>
</dbReference>
<evidence type="ECO:0000313" key="1">
    <source>
        <dbReference type="EMBL" id="TGC08135.1"/>
    </source>
</evidence>
<proteinExistence type="predicted"/>
<gene>
    <name evidence="1" type="ORF">CUN85_09945</name>
</gene>
<reference evidence="1 2" key="1">
    <citation type="submission" date="2017-11" db="EMBL/GenBank/DDBJ databases">
        <title>Isolation and Characterization of Methanogenic Archaea from Saline Meromictic Lake at Siberia.</title>
        <authorList>
            <person name="Shen Y."/>
            <person name="Huang H.-H."/>
            <person name="Lai M.-C."/>
            <person name="Chen S.-C."/>
        </authorList>
    </citation>
    <scope>NUCLEOTIDE SEQUENCE [LARGE SCALE GENOMIC DNA]</scope>
    <source>
        <strain evidence="1 2">SY-01</strain>
    </source>
</reference>
<dbReference type="OrthoDB" id="122662at2157"/>
<dbReference type="AlphaFoldDB" id="A0A4E0PVI7"/>
<dbReference type="Proteomes" id="UP000297295">
    <property type="component" value="Unassembled WGS sequence"/>
</dbReference>
<organism evidence="1 2">
    <name type="scientific">Methanolobus halotolerans</name>
    <dbReference type="NCBI Taxonomy" id="2052935"/>
    <lineage>
        <taxon>Archaea</taxon>
        <taxon>Methanobacteriati</taxon>
        <taxon>Methanobacteriota</taxon>
        <taxon>Stenosarchaea group</taxon>
        <taxon>Methanomicrobia</taxon>
        <taxon>Methanosarcinales</taxon>
        <taxon>Methanosarcinaceae</taxon>
        <taxon>Methanolobus</taxon>
    </lineage>
</organism>
<accession>A0A4E0PVI7</accession>
<comment type="caution">
    <text evidence="1">The sequence shown here is derived from an EMBL/GenBank/DDBJ whole genome shotgun (WGS) entry which is preliminary data.</text>
</comment>
<evidence type="ECO:0000313" key="2">
    <source>
        <dbReference type="Proteomes" id="UP000297295"/>
    </source>
</evidence>
<dbReference type="RefSeq" id="WP_135390163.1">
    <property type="nucleotide sequence ID" value="NZ_PGGK01000011.1"/>
</dbReference>
<sequence>MGFTSGAKTLPDLVDDIADGLIASSAYWEDGDTTWDTTDRSVGANNARRCLKYTGDSADIWVALTVVNISNASVDWTGAYHRYAKGLSIVFSSSWDSVDHTYGTTNTHTYIPFERRSANNGSISADLGTLQLTYYLWIDPTGFVMMAKPEPSATEDLQTSFIVVLEHMDIKEYSDGLTNFYCYQCENYTGYTDDDSTDVYRPYKMIRPFVYENYDGNGIEFYKDSWYAFKSTGNGKVYYMKPLIYNDAAETMPIYQSKLFFMFSSAVGLVDGDVVAVDGETTKYLCKSLDSPDKTEIINYAMKYVA</sequence>
<protein>
    <submittedName>
        <fullName evidence="1">Uncharacterized protein</fullName>
    </submittedName>
</protein>
<keyword evidence="2" id="KW-1185">Reference proteome</keyword>